<dbReference type="Pfam" id="PF26649">
    <property type="entry name" value="Ajm-1"/>
    <property type="match status" value="1"/>
</dbReference>
<dbReference type="Gene3D" id="3.30.420.10">
    <property type="entry name" value="Ribonuclease H-like superfamily/Ribonuclease H"/>
    <property type="match status" value="1"/>
</dbReference>
<feature type="chain" id="PRO_5045043546" evidence="2">
    <location>
        <begin position="23"/>
        <end position="1129"/>
    </location>
</feature>
<sequence>MLPVSVATLAVLLSSGIYHYGGKPPQPPSSLHVNADAPVTARKHAKNSVPWHTLSLGALESLVDLVMATFSRHTLLAEACSRIAHASCHTMGQGFVSLEFECVEALRAWVGGRPIDSAEAMKLPLRYLPYSGTYVQARPQLLDSIQSYDPATAYVLLVTIARAAFSSATLTSMDATPAPRVFVPSRRGFVPAAIRTPPSSPPVHPPLSAMPKGADTALFFYCKAQVLQSTIADSPVERSDRQQQVEDLRQKLKERGILVVPEETERRLNAFVYGMIPVVELIRLPGDQGIYEINLQPSVRRPTASVGVLHQAMQTLGVSQGNVLGNFFHVLIDPNLTIYQYSVGFVDEVTQLKLKTVVLRKLLKALADANRVDMNRLIFDGSSIYSLDENPHLVGRFEQQYEMSENAEGATRGPTVFRVEIMPLRTLRPGLQVEQLAGRDPLMGSEDHEQMPEQVLNIILTRAFGAARNLKKIVRDYYDVRSPLPLPGFMARLGVRILQGFSSRIVGRPTGYLLNLGITHKVMSEETVLNRINRVVPLRAGTRLTPAQQEIIRDKICGLSITTRYNYARYTIVDVDFSQTLQSTFEMQDGSQVTYMDYYTRIVEERITVPYQPLLKSHRGKKVVFLVPELCWVNELSSQIRQELPKTCSVSPPQRLARSMAFFDALGPEGEDVLNMWGMQIDRNMTQFREKVLPGQQLFFDGRPIPVSAERGWNTEMSRITFSKYGKPLVKWIILTEDTPRAVECRNTFVARMHTLSQEMRIQCGPPRQATFPSHGSVVDVIKQQQVPDMLVVIFDDTTPQYDIVKRFCLQSGVLTQMVLASKHAREDRRKGYLLQDGNYVKTICNKLLVQMEAKMGVPAYTMSLLPPNVGKPPLMFIVGLDVFHDKRTFIRAEQRFDRAASIMGISGMFVRSDQQTMFVSGHVVHQPKTEVSDPDADDCNAVGGSLKDFIRNSCRSYGLPNLLVVFRDGVGETQLNMVMERECQQVIEAFNGAPSKPKIIYTCLLKRNPARFIMGGPNPVNPPAGTVVDDPLITARPGHEFYLNPSGCNLSTARPVRYIEIFNDSGLTLDAIEYLAFQCCHLYYGWAGTIKVPNVTFYAHKLAYHIGEHLGKNAPIEWNKLRTTLFYI</sequence>
<keyword evidence="2" id="KW-0732">Signal</keyword>
<evidence type="ECO:0000256" key="1">
    <source>
        <dbReference type="RuleBase" id="RU361178"/>
    </source>
</evidence>
<dbReference type="PANTHER" id="PTHR22891">
    <property type="entry name" value="EUKARYOTIC TRANSLATION INITIATION FACTOR 2C"/>
    <property type="match status" value="1"/>
</dbReference>
<dbReference type="SMART" id="SM00950">
    <property type="entry name" value="Piwi"/>
    <property type="match status" value="1"/>
</dbReference>
<protein>
    <submittedName>
        <fullName evidence="5">Piwi-like protein</fullName>
    </submittedName>
</protein>
<dbReference type="EMBL" id="JAPMOS010000053">
    <property type="protein sequence ID" value="KAJ4457127.1"/>
    <property type="molecule type" value="Genomic_DNA"/>
</dbReference>
<evidence type="ECO:0000313" key="6">
    <source>
        <dbReference type="Proteomes" id="UP001141327"/>
    </source>
</evidence>
<dbReference type="Pfam" id="PF16486">
    <property type="entry name" value="ArgoN"/>
    <property type="match status" value="1"/>
</dbReference>
<evidence type="ECO:0000259" key="4">
    <source>
        <dbReference type="PROSITE" id="PS50822"/>
    </source>
</evidence>
<dbReference type="Pfam" id="PF02170">
    <property type="entry name" value="PAZ"/>
    <property type="match status" value="1"/>
</dbReference>
<evidence type="ECO:0000256" key="2">
    <source>
        <dbReference type="SAM" id="SignalP"/>
    </source>
</evidence>
<feature type="domain" description="PAZ" evidence="3">
    <location>
        <begin position="527"/>
        <end position="635"/>
    </location>
</feature>
<reference evidence="5" key="1">
    <citation type="journal article" date="2022" name="bioRxiv">
        <title>Genomics of Preaxostyla Flagellates Illuminates Evolutionary Transitions and the Path Towards Mitochondrial Loss.</title>
        <authorList>
            <person name="Novak L.V.F."/>
            <person name="Treitli S.C."/>
            <person name="Pyrih J."/>
            <person name="Halakuc P."/>
            <person name="Pipaliya S.V."/>
            <person name="Vacek V."/>
            <person name="Brzon O."/>
            <person name="Soukal P."/>
            <person name="Eme L."/>
            <person name="Dacks J.B."/>
            <person name="Karnkowska A."/>
            <person name="Elias M."/>
            <person name="Hampl V."/>
        </authorList>
    </citation>
    <scope>NUCLEOTIDE SEQUENCE</scope>
    <source>
        <strain evidence="5">RCP-MX</strain>
    </source>
</reference>
<dbReference type="InterPro" id="IPR058586">
    <property type="entry name" value="Ajm-1"/>
</dbReference>
<dbReference type="InterPro" id="IPR003165">
    <property type="entry name" value="Piwi"/>
</dbReference>
<gene>
    <name evidence="5" type="ORF">PAPYR_7411</name>
</gene>
<dbReference type="InterPro" id="IPR036085">
    <property type="entry name" value="PAZ_dom_sf"/>
</dbReference>
<dbReference type="SUPFAM" id="SSF101690">
    <property type="entry name" value="PAZ domain"/>
    <property type="match status" value="1"/>
</dbReference>
<dbReference type="Gene3D" id="3.40.50.2300">
    <property type="match status" value="1"/>
</dbReference>
<dbReference type="InterPro" id="IPR036397">
    <property type="entry name" value="RNaseH_sf"/>
</dbReference>
<name>A0ABQ8UHF4_9EUKA</name>
<dbReference type="InterPro" id="IPR012337">
    <property type="entry name" value="RNaseH-like_sf"/>
</dbReference>
<dbReference type="InterPro" id="IPR003100">
    <property type="entry name" value="PAZ_dom"/>
</dbReference>
<keyword evidence="6" id="KW-1185">Reference proteome</keyword>
<feature type="domain" description="Piwi" evidence="4">
    <location>
        <begin position="790"/>
        <end position="1112"/>
    </location>
</feature>
<dbReference type="SMART" id="SM00949">
    <property type="entry name" value="PAZ"/>
    <property type="match status" value="1"/>
</dbReference>
<organism evidence="5 6">
    <name type="scientific">Paratrimastix pyriformis</name>
    <dbReference type="NCBI Taxonomy" id="342808"/>
    <lineage>
        <taxon>Eukaryota</taxon>
        <taxon>Metamonada</taxon>
        <taxon>Preaxostyla</taxon>
        <taxon>Paratrimastigidae</taxon>
        <taxon>Paratrimastix</taxon>
    </lineage>
</organism>
<comment type="caution">
    <text evidence="5">The sequence shown here is derived from an EMBL/GenBank/DDBJ whole genome shotgun (WGS) entry which is preliminary data.</text>
</comment>
<evidence type="ECO:0000259" key="3">
    <source>
        <dbReference type="PROSITE" id="PS50821"/>
    </source>
</evidence>
<evidence type="ECO:0000313" key="5">
    <source>
        <dbReference type="EMBL" id="KAJ4457127.1"/>
    </source>
</evidence>
<dbReference type="PROSITE" id="PS50821">
    <property type="entry name" value="PAZ"/>
    <property type="match status" value="1"/>
</dbReference>
<dbReference type="InterPro" id="IPR032474">
    <property type="entry name" value="Argonaute_N"/>
</dbReference>
<accession>A0ABQ8UHF4</accession>
<dbReference type="Proteomes" id="UP001141327">
    <property type="component" value="Unassembled WGS sequence"/>
</dbReference>
<proteinExistence type="inferred from homology"/>
<dbReference type="Pfam" id="PF02171">
    <property type="entry name" value="Piwi"/>
    <property type="match status" value="1"/>
</dbReference>
<dbReference type="SUPFAM" id="SSF53098">
    <property type="entry name" value="Ribonuclease H-like"/>
    <property type="match status" value="1"/>
</dbReference>
<feature type="signal peptide" evidence="2">
    <location>
        <begin position="1"/>
        <end position="22"/>
    </location>
</feature>
<comment type="similarity">
    <text evidence="1">Belongs to the argonaute family.</text>
</comment>
<dbReference type="PROSITE" id="PS50822">
    <property type="entry name" value="PIWI"/>
    <property type="match status" value="1"/>
</dbReference>
<dbReference type="Gene3D" id="2.170.260.10">
    <property type="entry name" value="paz domain"/>
    <property type="match status" value="1"/>
</dbReference>